<evidence type="ECO:0000313" key="1">
    <source>
        <dbReference type="EMBL" id="GAG05873.1"/>
    </source>
</evidence>
<accession>X0V005</accession>
<sequence length="67" mass="7645">MSGFYCYICGKNTDETDQGGFLNAQPVCNVCFSAIMRWYKVANREDEIIDHGKTRGELNQEVEDLYG</sequence>
<gene>
    <name evidence="1" type="ORF">S01H1_36613</name>
</gene>
<evidence type="ECO:0008006" key="2">
    <source>
        <dbReference type="Google" id="ProtNLM"/>
    </source>
</evidence>
<name>X0V005_9ZZZZ</name>
<comment type="caution">
    <text evidence="1">The sequence shown here is derived from an EMBL/GenBank/DDBJ whole genome shotgun (WGS) entry which is preliminary data.</text>
</comment>
<dbReference type="EMBL" id="BARS01022949">
    <property type="protein sequence ID" value="GAG05873.1"/>
    <property type="molecule type" value="Genomic_DNA"/>
</dbReference>
<reference evidence="1" key="1">
    <citation type="journal article" date="2014" name="Front. Microbiol.">
        <title>High frequency of phylogenetically diverse reductive dehalogenase-homologous genes in deep subseafloor sedimentary metagenomes.</title>
        <authorList>
            <person name="Kawai M."/>
            <person name="Futagami T."/>
            <person name="Toyoda A."/>
            <person name="Takaki Y."/>
            <person name="Nishi S."/>
            <person name="Hori S."/>
            <person name="Arai W."/>
            <person name="Tsubouchi T."/>
            <person name="Morono Y."/>
            <person name="Uchiyama I."/>
            <person name="Ito T."/>
            <person name="Fujiyama A."/>
            <person name="Inagaki F."/>
            <person name="Takami H."/>
        </authorList>
    </citation>
    <scope>NUCLEOTIDE SEQUENCE</scope>
    <source>
        <strain evidence="1">Expedition CK06-06</strain>
    </source>
</reference>
<dbReference type="AlphaFoldDB" id="X0V005"/>
<proteinExistence type="predicted"/>
<organism evidence="1">
    <name type="scientific">marine sediment metagenome</name>
    <dbReference type="NCBI Taxonomy" id="412755"/>
    <lineage>
        <taxon>unclassified sequences</taxon>
        <taxon>metagenomes</taxon>
        <taxon>ecological metagenomes</taxon>
    </lineage>
</organism>
<protein>
    <recommendedName>
        <fullName evidence="2">ClpX-type ZB domain-containing protein</fullName>
    </recommendedName>
</protein>